<evidence type="ECO:0000256" key="5">
    <source>
        <dbReference type="ARBA" id="ARBA00015828"/>
    </source>
</evidence>
<keyword evidence="7 13" id="KW-0963">Cytoplasm</keyword>
<dbReference type="OrthoDB" id="310217at2759"/>
<dbReference type="Pfam" id="PF04733">
    <property type="entry name" value="Coatomer_E"/>
    <property type="match status" value="1"/>
</dbReference>
<dbReference type="AlphaFoldDB" id="A0A8S1H6U8"/>
<evidence type="ECO:0000256" key="3">
    <source>
        <dbReference type="ARBA" id="ARBA00008827"/>
    </source>
</evidence>
<dbReference type="GO" id="GO:0030126">
    <property type="term" value="C:COPI vesicle coat"/>
    <property type="evidence" value="ECO:0007669"/>
    <property type="project" value="TreeGrafter"/>
</dbReference>
<dbReference type="InterPro" id="IPR006822">
    <property type="entry name" value="Coatomer_esu"/>
</dbReference>
<comment type="subcellular location">
    <subcellularLocation>
        <location evidence="2">Cytoplasmic vesicle</location>
        <location evidence="2">COPI-coated vesicle membrane</location>
        <topology evidence="2">Peripheral membrane protein</topology>
        <orientation evidence="2">Cytoplasmic side</orientation>
    </subcellularLocation>
    <subcellularLocation>
        <location evidence="1">Golgi apparatus membrane</location>
        <topology evidence="1">Peripheral membrane protein</topology>
        <orientation evidence="1">Cytoplasmic side</orientation>
    </subcellularLocation>
</comment>
<evidence type="ECO:0000256" key="11">
    <source>
        <dbReference type="ARBA" id="ARBA00023136"/>
    </source>
</evidence>
<evidence type="ECO:0000256" key="7">
    <source>
        <dbReference type="ARBA" id="ARBA00022490"/>
    </source>
</evidence>
<dbReference type="GO" id="GO:0015031">
    <property type="term" value="P:protein transport"/>
    <property type="evidence" value="ECO:0007669"/>
    <property type="project" value="UniProtKB-UniRule"/>
</dbReference>
<keyword evidence="12 13" id="KW-0968">Cytoplasmic vesicle</keyword>
<dbReference type="EMBL" id="CAJGYM010000015">
    <property type="protein sequence ID" value="CAD6190368.1"/>
    <property type="molecule type" value="Genomic_DNA"/>
</dbReference>
<dbReference type="PANTHER" id="PTHR10805:SF0">
    <property type="entry name" value="COATOMER SUBUNIT EPSILON"/>
    <property type="match status" value="1"/>
</dbReference>
<dbReference type="GO" id="GO:0006891">
    <property type="term" value="P:intra-Golgi vesicle-mediated transport"/>
    <property type="evidence" value="ECO:0007669"/>
    <property type="project" value="TreeGrafter"/>
</dbReference>
<keyword evidence="9 13" id="KW-0653">Protein transport</keyword>
<dbReference type="InterPro" id="IPR011990">
    <property type="entry name" value="TPR-like_helical_dom_sf"/>
</dbReference>
<protein>
    <recommendedName>
        <fullName evidence="5 13">Coatomer subunit epsilon</fullName>
    </recommendedName>
</protein>
<sequence length="292" mass="32694">MSVDKLFSIRNYFFLGNYQSCIGEALKFSTKNEDEKIEKDIYLYRSFIAQGQAFIPLKEIPSDTKSSALASVRRYAEYRNDSKSKKRITSEVQSEASSRSIKDETSAVLAAIILNENGNPEDAFRAVARFDGIEARTTKIFTLVLMNKKKLAASEQKKLNAVDEDATLTQLSNALVTSVSGGSKVKDALYIYNEMADKYGRTTDLEMHQAIVSILTQDYEAAEELLNSAMERDSSDPDVLINSLVVGQFLEKDDNADRIISLLKHSHANHPWTVDYVNKEAEFDRLVAESSA</sequence>
<name>A0A8S1H6U8_9PELO</name>
<evidence type="ECO:0000313" key="14">
    <source>
        <dbReference type="EMBL" id="CAD6190368.1"/>
    </source>
</evidence>
<evidence type="ECO:0000256" key="13">
    <source>
        <dbReference type="PIRNR" id="PIRNR016478"/>
    </source>
</evidence>
<evidence type="ECO:0000256" key="2">
    <source>
        <dbReference type="ARBA" id="ARBA00004347"/>
    </source>
</evidence>
<proteinExistence type="inferred from homology"/>
<evidence type="ECO:0000256" key="6">
    <source>
        <dbReference type="ARBA" id="ARBA00022448"/>
    </source>
</evidence>
<keyword evidence="6 13" id="KW-0813">Transport</keyword>
<keyword evidence="15" id="KW-1185">Reference proteome</keyword>
<dbReference type="Proteomes" id="UP000835052">
    <property type="component" value="Unassembled WGS sequence"/>
</dbReference>
<dbReference type="GO" id="GO:0000139">
    <property type="term" value="C:Golgi membrane"/>
    <property type="evidence" value="ECO:0007669"/>
    <property type="project" value="UniProtKB-SubCell"/>
</dbReference>
<evidence type="ECO:0000256" key="9">
    <source>
        <dbReference type="ARBA" id="ARBA00022927"/>
    </source>
</evidence>
<dbReference type="GO" id="GO:0006890">
    <property type="term" value="P:retrograde vesicle-mediated transport, Golgi to endoplasmic reticulum"/>
    <property type="evidence" value="ECO:0007669"/>
    <property type="project" value="UniProtKB-UniRule"/>
</dbReference>
<evidence type="ECO:0000256" key="4">
    <source>
        <dbReference type="ARBA" id="ARBA00011775"/>
    </source>
</evidence>
<evidence type="ECO:0000313" key="15">
    <source>
        <dbReference type="Proteomes" id="UP000835052"/>
    </source>
</evidence>
<dbReference type="Gene3D" id="1.25.40.10">
    <property type="entry name" value="Tetratricopeptide repeat domain"/>
    <property type="match status" value="1"/>
</dbReference>
<comment type="similarity">
    <text evidence="3 13">Belongs to the COPE family.</text>
</comment>
<evidence type="ECO:0000256" key="12">
    <source>
        <dbReference type="ARBA" id="ARBA00023329"/>
    </source>
</evidence>
<keyword evidence="11 13" id="KW-0472">Membrane</keyword>
<gene>
    <name evidence="14" type="ORF">CAUJ_LOCUS6287</name>
</gene>
<keyword evidence="10 13" id="KW-0333">Golgi apparatus</keyword>
<dbReference type="PANTHER" id="PTHR10805">
    <property type="entry name" value="COATOMER SUBUNIT EPSILON"/>
    <property type="match status" value="1"/>
</dbReference>
<reference evidence="14" key="1">
    <citation type="submission" date="2020-10" db="EMBL/GenBank/DDBJ databases">
        <authorList>
            <person name="Kikuchi T."/>
        </authorList>
    </citation>
    <scope>NUCLEOTIDE SEQUENCE</scope>
    <source>
        <strain evidence="14">NKZ352</strain>
    </source>
</reference>
<evidence type="ECO:0000256" key="8">
    <source>
        <dbReference type="ARBA" id="ARBA00022892"/>
    </source>
</evidence>
<evidence type="ECO:0000256" key="10">
    <source>
        <dbReference type="ARBA" id="ARBA00023034"/>
    </source>
</evidence>
<comment type="function">
    <text evidence="13">The coatomer is a cytosolic protein complex that binds to dilysine motifs and reversibly associates with Golgi non-clathrin-coated vesicles, which further mediate biosynthetic protein transport from the ER, via the Golgi up to the trans Golgi network. The coatomer complex is required for budding from Golgi membranes, and is essential for the retrograde Golgi-to-ER transport of dilysine-tagged proteins.</text>
</comment>
<comment type="caution">
    <text evidence="14">The sequence shown here is derived from an EMBL/GenBank/DDBJ whole genome shotgun (WGS) entry which is preliminary data.</text>
</comment>
<dbReference type="GO" id="GO:0006888">
    <property type="term" value="P:endoplasmic reticulum to Golgi vesicle-mediated transport"/>
    <property type="evidence" value="ECO:0007669"/>
    <property type="project" value="TreeGrafter"/>
</dbReference>
<dbReference type="PIRSF" id="PIRSF016478">
    <property type="entry name" value="Coatomer_esu"/>
    <property type="match status" value="1"/>
</dbReference>
<accession>A0A8S1H6U8</accession>
<dbReference type="GO" id="GO:0005198">
    <property type="term" value="F:structural molecule activity"/>
    <property type="evidence" value="ECO:0007669"/>
    <property type="project" value="UniProtKB-UniRule"/>
</dbReference>
<keyword evidence="8 13" id="KW-0931">ER-Golgi transport</keyword>
<evidence type="ECO:0000256" key="1">
    <source>
        <dbReference type="ARBA" id="ARBA00004255"/>
    </source>
</evidence>
<comment type="subunit">
    <text evidence="4">Oligomeric complex that consists of at least the alpha, beta, beta', gamma, delta, epsilon and zeta subunits.</text>
</comment>
<organism evidence="14 15">
    <name type="scientific">Caenorhabditis auriculariae</name>
    <dbReference type="NCBI Taxonomy" id="2777116"/>
    <lineage>
        <taxon>Eukaryota</taxon>
        <taxon>Metazoa</taxon>
        <taxon>Ecdysozoa</taxon>
        <taxon>Nematoda</taxon>
        <taxon>Chromadorea</taxon>
        <taxon>Rhabditida</taxon>
        <taxon>Rhabditina</taxon>
        <taxon>Rhabditomorpha</taxon>
        <taxon>Rhabditoidea</taxon>
        <taxon>Rhabditidae</taxon>
        <taxon>Peloderinae</taxon>
        <taxon>Caenorhabditis</taxon>
    </lineage>
</organism>